<dbReference type="SMART" id="SM00530">
    <property type="entry name" value="HTH_XRE"/>
    <property type="match status" value="1"/>
</dbReference>
<dbReference type="InterPro" id="IPR001387">
    <property type="entry name" value="Cro/C1-type_HTH"/>
</dbReference>
<evidence type="ECO:0000259" key="1">
    <source>
        <dbReference type="PROSITE" id="PS50943"/>
    </source>
</evidence>
<protein>
    <recommendedName>
        <fullName evidence="1">HTH cro/C1-type domain-containing protein</fullName>
    </recommendedName>
</protein>
<name>W7J467_9PSEU</name>
<dbReference type="STRING" id="909613.UO65_0896"/>
<proteinExistence type="predicted"/>
<comment type="caution">
    <text evidence="2">The sequence shown here is derived from an EMBL/GenBank/DDBJ whole genome shotgun (WGS) entry which is preliminary data.</text>
</comment>
<evidence type="ECO:0000313" key="3">
    <source>
        <dbReference type="Proteomes" id="UP000019277"/>
    </source>
</evidence>
<feature type="domain" description="HTH cro/C1-type" evidence="1">
    <location>
        <begin position="6"/>
        <end position="62"/>
    </location>
</feature>
<dbReference type="PROSITE" id="PS50943">
    <property type="entry name" value="HTH_CROC1"/>
    <property type="match status" value="1"/>
</dbReference>
<gene>
    <name evidence="2" type="ORF">UO65_0896</name>
</gene>
<sequence>MLGDEIRKLRKSRGWTRKELNARLPSGISLQTLATYELGTRRCSVLRFVEICLALGEPPHRLLARVQARVVPDDPAGGVRLDLRRVARERSPELAPLRRWAVERLGGRDGARPVPVHLDVDAVARMAELCGLPAPDLLARLRDLSDAPEPPHG</sequence>
<accession>W7J467</accession>
<dbReference type="GO" id="GO:0003677">
    <property type="term" value="F:DNA binding"/>
    <property type="evidence" value="ECO:0007669"/>
    <property type="project" value="InterPro"/>
</dbReference>
<dbReference type="eggNOG" id="COG1396">
    <property type="taxonomic scope" value="Bacteria"/>
</dbReference>
<dbReference type="AlphaFoldDB" id="W7J467"/>
<evidence type="ECO:0000313" key="2">
    <source>
        <dbReference type="EMBL" id="EWC63807.1"/>
    </source>
</evidence>
<dbReference type="Proteomes" id="UP000019277">
    <property type="component" value="Unassembled WGS sequence"/>
</dbReference>
<dbReference type="Gene3D" id="1.10.260.40">
    <property type="entry name" value="lambda repressor-like DNA-binding domains"/>
    <property type="match status" value="1"/>
</dbReference>
<dbReference type="Pfam" id="PF01381">
    <property type="entry name" value="HTH_3"/>
    <property type="match status" value="1"/>
</dbReference>
<dbReference type="EMBL" id="AYXG01000033">
    <property type="protein sequence ID" value="EWC63807.1"/>
    <property type="molecule type" value="Genomic_DNA"/>
</dbReference>
<keyword evidence="3" id="KW-1185">Reference proteome</keyword>
<organism evidence="2 3">
    <name type="scientific">Actinokineospora spheciospongiae</name>
    <dbReference type="NCBI Taxonomy" id="909613"/>
    <lineage>
        <taxon>Bacteria</taxon>
        <taxon>Bacillati</taxon>
        <taxon>Actinomycetota</taxon>
        <taxon>Actinomycetes</taxon>
        <taxon>Pseudonocardiales</taxon>
        <taxon>Pseudonocardiaceae</taxon>
        <taxon>Actinokineospora</taxon>
    </lineage>
</organism>
<dbReference type="InterPro" id="IPR010982">
    <property type="entry name" value="Lambda_DNA-bd_dom_sf"/>
</dbReference>
<dbReference type="CDD" id="cd00093">
    <property type="entry name" value="HTH_XRE"/>
    <property type="match status" value="1"/>
</dbReference>
<dbReference type="PATRIC" id="fig|909613.9.peg.912"/>
<dbReference type="SUPFAM" id="SSF47413">
    <property type="entry name" value="lambda repressor-like DNA-binding domains"/>
    <property type="match status" value="1"/>
</dbReference>
<reference evidence="2 3" key="1">
    <citation type="journal article" date="2014" name="Genome Announc.">
        <title>Draft Genome Sequence of the Antitrypanosomally Active Sponge-Associated Bacterium Actinokineospora sp. Strain EG49.</title>
        <authorList>
            <person name="Harjes J."/>
            <person name="Ryu T."/>
            <person name="Abdelmohsen U.R."/>
            <person name="Moitinho-Silva L."/>
            <person name="Horn H."/>
            <person name="Ravasi T."/>
            <person name="Hentschel U."/>
        </authorList>
    </citation>
    <scope>NUCLEOTIDE SEQUENCE [LARGE SCALE GENOMIC DNA]</scope>
    <source>
        <strain evidence="2 3">EG49</strain>
    </source>
</reference>